<keyword evidence="7" id="KW-1185">Reference proteome</keyword>
<dbReference type="GO" id="GO:0005819">
    <property type="term" value="C:spindle"/>
    <property type="evidence" value="ECO:0007669"/>
    <property type="project" value="TreeGrafter"/>
</dbReference>
<evidence type="ECO:0000256" key="5">
    <source>
        <dbReference type="SAM" id="MobiDB-lite"/>
    </source>
</evidence>
<dbReference type="Proteomes" id="UP000688137">
    <property type="component" value="Unassembled WGS sequence"/>
</dbReference>
<keyword evidence="4" id="KW-0206">Cytoskeleton</keyword>
<comment type="similarity">
    <text evidence="2">Belongs to the MOZART1 family.</text>
</comment>
<dbReference type="GO" id="GO:0033566">
    <property type="term" value="P:gamma-tubulin complex localization"/>
    <property type="evidence" value="ECO:0007669"/>
    <property type="project" value="InterPro"/>
</dbReference>
<dbReference type="PANTHER" id="PTHR28520:SF2">
    <property type="entry name" value="MITOTIC-SPINDLE ORGANIZING PROTEIN 1"/>
    <property type="match status" value="1"/>
</dbReference>
<gene>
    <name evidence="6" type="ORF">PPRIM_AZ9-3.1.T0930067</name>
</gene>
<reference evidence="6" key="1">
    <citation type="submission" date="2021-01" db="EMBL/GenBank/DDBJ databases">
        <authorList>
            <consortium name="Genoscope - CEA"/>
            <person name="William W."/>
        </authorList>
    </citation>
    <scope>NUCLEOTIDE SEQUENCE</scope>
</reference>
<dbReference type="AlphaFoldDB" id="A0A8S1NV96"/>
<dbReference type="GO" id="GO:0051415">
    <property type="term" value="P:microtubule nucleation by interphase microtubule organizing center"/>
    <property type="evidence" value="ECO:0007669"/>
    <property type="project" value="TreeGrafter"/>
</dbReference>
<evidence type="ECO:0000256" key="1">
    <source>
        <dbReference type="ARBA" id="ARBA00004267"/>
    </source>
</evidence>
<keyword evidence="3" id="KW-0963">Cytoplasm</keyword>
<dbReference type="PANTHER" id="PTHR28520">
    <property type="entry name" value="MITOTIC-SPINDLE ORGANIZING PROTEIN 1"/>
    <property type="match status" value="1"/>
</dbReference>
<proteinExistence type="inferred from homology"/>
<evidence type="ECO:0000313" key="6">
    <source>
        <dbReference type="EMBL" id="CAD8093425.1"/>
    </source>
</evidence>
<evidence type="ECO:0000313" key="7">
    <source>
        <dbReference type="Proteomes" id="UP000688137"/>
    </source>
</evidence>
<dbReference type="GO" id="GO:0031021">
    <property type="term" value="C:interphase microtubule organizing center"/>
    <property type="evidence" value="ECO:0007669"/>
    <property type="project" value="TreeGrafter"/>
</dbReference>
<dbReference type="GO" id="GO:0000931">
    <property type="term" value="C:gamma-tubulin ring complex"/>
    <property type="evidence" value="ECO:0007669"/>
    <property type="project" value="InterPro"/>
</dbReference>
<organism evidence="6 7">
    <name type="scientific">Paramecium primaurelia</name>
    <dbReference type="NCBI Taxonomy" id="5886"/>
    <lineage>
        <taxon>Eukaryota</taxon>
        <taxon>Sar</taxon>
        <taxon>Alveolata</taxon>
        <taxon>Ciliophora</taxon>
        <taxon>Intramacronucleata</taxon>
        <taxon>Oligohymenophorea</taxon>
        <taxon>Peniculida</taxon>
        <taxon>Parameciidae</taxon>
        <taxon>Paramecium</taxon>
    </lineage>
</organism>
<dbReference type="OMA" id="CEMGINP"/>
<feature type="region of interest" description="Disordered" evidence="5">
    <location>
        <begin position="1"/>
        <end position="23"/>
    </location>
</feature>
<comment type="caution">
    <text evidence="6">The sequence shown here is derived from an EMBL/GenBank/DDBJ whole genome shotgun (WGS) entry which is preliminary data.</text>
</comment>
<dbReference type="EMBL" id="CAJJDM010000096">
    <property type="protein sequence ID" value="CAD8093425.1"/>
    <property type="molecule type" value="Genomic_DNA"/>
</dbReference>
<comment type="subcellular location">
    <subcellularLocation>
        <location evidence="1">Cytoplasm</location>
        <location evidence="1">Cytoskeleton</location>
        <location evidence="1">Microtubule organizing center</location>
    </subcellularLocation>
</comment>
<dbReference type="InterPro" id="IPR022214">
    <property type="entry name" value="MZT1"/>
</dbReference>
<evidence type="ECO:0000256" key="4">
    <source>
        <dbReference type="ARBA" id="ARBA00023212"/>
    </source>
</evidence>
<accession>A0A8S1NV96</accession>
<feature type="compositionally biased region" description="Low complexity" evidence="5">
    <location>
        <begin position="1"/>
        <end position="21"/>
    </location>
</feature>
<dbReference type="GO" id="GO:0090307">
    <property type="term" value="P:mitotic spindle assembly"/>
    <property type="evidence" value="ECO:0007669"/>
    <property type="project" value="TreeGrafter"/>
</dbReference>
<name>A0A8S1NV96_PARPR</name>
<protein>
    <recommendedName>
        <fullName evidence="8">Mitotic-spindle organizing protein 1</fullName>
    </recommendedName>
</protein>
<sequence>MSNNQNNSSNLKSQLKVSSLSQEKEEAQETLEIIHEMSQILNCGLDRQQLAILVSMIENGVNPEALALVVNEMKSELNTYKKIHKQ</sequence>
<evidence type="ECO:0008006" key="8">
    <source>
        <dbReference type="Google" id="ProtNLM"/>
    </source>
</evidence>
<evidence type="ECO:0000256" key="2">
    <source>
        <dbReference type="ARBA" id="ARBA00011015"/>
    </source>
</evidence>
<evidence type="ECO:0000256" key="3">
    <source>
        <dbReference type="ARBA" id="ARBA00022490"/>
    </source>
</evidence>
<dbReference type="Pfam" id="PF12554">
    <property type="entry name" value="MOZART1"/>
    <property type="match status" value="1"/>
</dbReference>